<organism evidence="1 2">
    <name type="scientific">Romanomermis culicivorax</name>
    <name type="common">Nematode worm</name>
    <dbReference type="NCBI Taxonomy" id="13658"/>
    <lineage>
        <taxon>Eukaryota</taxon>
        <taxon>Metazoa</taxon>
        <taxon>Ecdysozoa</taxon>
        <taxon>Nematoda</taxon>
        <taxon>Enoplea</taxon>
        <taxon>Dorylaimia</taxon>
        <taxon>Mermithida</taxon>
        <taxon>Mermithoidea</taxon>
        <taxon>Mermithidae</taxon>
        <taxon>Romanomermis</taxon>
    </lineage>
</organism>
<accession>A0A915K6Q2</accession>
<name>A0A915K6Q2_ROMCU</name>
<dbReference type="Proteomes" id="UP000887565">
    <property type="component" value="Unplaced"/>
</dbReference>
<reference evidence="2" key="1">
    <citation type="submission" date="2022-11" db="UniProtKB">
        <authorList>
            <consortium name="WormBaseParasite"/>
        </authorList>
    </citation>
    <scope>IDENTIFICATION</scope>
</reference>
<dbReference type="WBParaSite" id="nRc.2.0.1.t34395-RA">
    <property type="protein sequence ID" value="nRc.2.0.1.t34395-RA"/>
    <property type="gene ID" value="nRc.2.0.1.g34395"/>
</dbReference>
<keyword evidence="1" id="KW-1185">Reference proteome</keyword>
<proteinExistence type="predicted"/>
<sequence length="100" mass="11158">MDWRMNNWSGRLRDAFFGTFIPSFAWAIHKPSWGQTFLVNVGRRGAVTAIHAQIGSRLNHLAVLEAAWSVGHYGNFGGHVDLGVGRARRVGRVMVGFHEI</sequence>
<evidence type="ECO:0000313" key="1">
    <source>
        <dbReference type="Proteomes" id="UP000887565"/>
    </source>
</evidence>
<evidence type="ECO:0000313" key="2">
    <source>
        <dbReference type="WBParaSite" id="nRc.2.0.1.t34395-RA"/>
    </source>
</evidence>
<dbReference type="AlphaFoldDB" id="A0A915K6Q2"/>
<protein>
    <submittedName>
        <fullName evidence="2">Uncharacterized protein</fullName>
    </submittedName>
</protein>